<dbReference type="InParanoid" id="G9MGD4"/>
<proteinExistence type="inferred from homology"/>
<evidence type="ECO:0000256" key="1">
    <source>
        <dbReference type="ARBA" id="ARBA00001933"/>
    </source>
</evidence>
<comment type="similarity">
    <text evidence="2">Belongs to the threonine synthase family.</text>
</comment>
<dbReference type="InterPro" id="IPR051166">
    <property type="entry name" value="Threonine_Synthase"/>
</dbReference>
<dbReference type="InterPro" id="IPR029144">
    <property type="entry name" value="Thr_synth_N"/>
</dbReference>
<comment type="caution">
    <text evidence="7">The sequence shown here is derived from an EMBL/GenBank/DDBJ whole genome shotgun (WGS) entry which is preliminary data.</text>
</comment>
<dbReference type="PANTHER" id="PTHR42690">
    <property type="entry name" value="THREONINE SYNTHASE FAMILY MEMBER"/>
    <property type="match status" value="1"/>
</dbReference>
<dbReference type="RefSeq" id="XP_013960783.1">
    <property type="nucleotide sequence ID" value="XM_014105308.1"/>
</dbReference>
<dbReference type="NCBIfam" id="TIGR00260">
    <property type="entry name" value="thrC"/>
    <property type="match status" value="1"/>
</dbReference>
<dbReference type="FunFam" id="3.90.1380.10:FF:000003">
    <property type="entry name" value="THR4p Threonine synthase"/>
    <property type="match status" value="1"/>
</dbReference>
<dbReference type="GeneID" id="25794951"/>
<dbReference type="GO" id="GO:0009088">
    <property type="term" value="P:threonine biosynthetic process"/>
    <property type="evidence" value="ECO:0007669"/>
    <property type="project" value="TreeGrafter"/>
</dbReference>
<evidence type="ECO:0000256" key="2">
    <source>
        <dbReference type="ARBA" id="ARBA00005517"/>
    </source>
</evidence>
<dbReference type="Pfam" id="PF24857">
    <property type="entry name" value="THR4_C"/>
    <property type="match status" value="1"/>
</dbReference>
<name>G9MGD4_HYPVG</name>
<protein>
    <recommendedName>
        <fullName evidence="6">Threonine synthase N-terminal domain-containing protein</fullName>
    </recommendedName>
</protein>
<sequence length="523" mass="58509">MAPNGTADENASYRYLSTRGQDSGFSFEEVVLNSVAPDGGLYIPEEIPRATSWESWGDLSFPELAFEIMSLYISPSEIPPADLKAIIARSYSSFRSPDVTPLVQLRENHHLLELFHGPTFASKDIASQFLGNLLEYFLAKKNQGKTSTAADRHRLTFVGATRGDAGSAAIHGLRGKEDISVFVMFPQGQVAPFQEAQITTVPDENVCSLAVAGTFDDCQNLLRRLHADRQANEDFDLVSSRNWAHILAQIVLYFYSYFSLVKKSASLKIGDKVRFVIPTGKFGSILAGYFALHMGLPVDKLVIATNENDILDRFWRTGRYEKQRAGRGGPGSGIKKTLSPAMDILTSHNFERLLWFLACEFASSAGMDQLWNQRQASQEVSQWFQELDGKGFFGPVYRDVIRSARRDFESERITDHQTIETIRAVYRRCGYILDPHSAVGAAATQRSMHRTHASIPHISFSTAHPAKFSETVVKALRGENGFSVETTLMPTELADLEKREKRVTPVENDWQKVREIIKARNGN</sequence>
<dbReference type="AlphaFoldDB" id="G9MGD4"/>
<dbReference type="InterPro" id="IPR004450">
    <property type="entry name" value="Thr_synthase-like"/>
</dbReference>
<accession>G9MGD4</accession>
<reference evidence="7 8" key="1">
    <citation type="journal article" date="2011" name="Genome Biol.">
        <title>Comparative genome sequence analysis underscores mycoparasitism as the ancestral life style of Trichoderma.</title>
        <authorList>
            <person name="Kubicek C.P."/>
            <person name="Herrera-Estrella A."/>
            <person name="Seidl-Seiboth V."/>
            <person name="Martinez D.A."/>
            <person name="Druzhinina I.S."/>
            <person name="Thon M."/>
            <person name="Zeilinger S."/>
            <person name="Casas-Flores S."/>
            <person name="Horwitz B.A."/>
            <person name="Mukherjee P.K."/>
            <person name="Mukherjee M."/>
            <person name="Kredics L."/>
            <person name="Alcaraz L.D."/>
            <person name="Aerts A."/>
            <person name="Antal Z."/>
            <person name="Atanasova L."/>
            <person name="Cervantes-Badillo M.G."/>
            <person name="Challacombe J."/>
            <person name="Chertkov O."/>
            <person name="McCluskey K."/>
            <person name="Coulpier F."/>
            <person name="Deshpande N."/>
            <person name="von Doehren H."/>
            <person name="Ebbole D.J."/>
            <person name="Esquivel-Naranjo E.U."/>
            <person name="Fekete E."/>
            <person name="Flipphi M."/>
            <person name="Glaser F."/>
            <person name="Gomez-Rodriguez E.Y."/>
            <person name="Gruber S."/>
            <person name="Han C."/>
            <person name="Henrissat B."/>
            <person name="Hermosa R."/>
            <person name="Hernandez-Onate M."/>
            <person name="Karaffa L."/>
            <person name="Kosti I."/>
            <person name="Le Crom S."/>
            <person name="Lindquist E."/>
            <person name="Lucas S."/>
            <person name="Luebeck M."/>
            <person name="Luebeck P.S."/>
            <person name="Margeot A."/>
            <person name="Metz B."/>
            <person name="Misra M."/>
            <person name="Nevalainen H."/>
            <person name="Omann M."/>
            <person name="Packer N."/>
            <person name="Perrone G."/>
            <person name="Uresti-Rivera E.E."/>
            <person name="Salamov A."/>
            <person name="Schmoll M."/>
            <person name="Seiboth B."/>
            <person name="Shapiro H."/>
            <person name="Sukno S."/>
            <person name="Tamayo-Ramos J.A."/>
            <person name="Tisch D."/>
            <person name="Wiest A."/>
            <person name="Wilkinson H.H."/>
            <person name="Zhang M."/>
            <person name="Coutinho P.M."/>
            <person name="Kenerley C.M."/>
            <person name="Monte E."/>
            <person name="Baker S.E."/>
            <person name="Grigoriev I.V."/>
        </authorList>
    </citation>
    <scope>NUCLEOTIDE SEQUENCE [LARGE SCALE GENOMIC DNA]</scope>
    <source>
        <strain evidence="8">Gv29-8 / FGSC 10586</strain>
    </source>
</reference>
<evidence type="ECO:0000259" key="6">
    <source>
        <dbReference type="Pfam" id="PF14821"/>
    </source>
</evidence>
<keyword evidence="8" id="KW-1185">Reference proteome</keyword>
<comment type="cofactor">
    <cofactor evidence="1 5">
        <name>pyridoxal 5'-phosphate</name>
        <dbReference type="ChEBI" id="CHEBI:597326"/>
    </cofactor>
</comment>
<feature type="domain" description="Threonine synthase N-terminal" evidence="6">
    <location>
        <begin position="14"/>
        <end position="91"/>
    </location>
</feature>
<dbReference type="CDD" id="cd01560">
    <property type="entry name" value="Thr-synth_2"/>
    <property type="match status" value="1"/>
</dbReference>
<evidence type="ECO:0000256" key="5">
    <source>
        <dbReference type="PIRSR" id="PIRSR604450-51"/>
    </source>
</evidence>
<dbReference type="Proteomes" id="UP000007115">
    <property type="component" value="Unassembled WGS sequence"/>
</dbReference>
<dbReference type="Gene3D" id="3.90.1380.10">
    <property type="entry name" value="Threonine synthase, N-terminal domain"/>
    <property type="match status" value="1"/>
</dbReference>
<feature type="modified residue" description="N6-(pyridoxal phosphate)lysine" evidence="5">
    <location>
        <position position="123"/>
    </location>
</feature>
<organism evidence="7 8">
    <name type="scientific">Hypocrea virens (strain Gv29-8 / FGSC 10586)</name>
    <name type="common">Gliocladium virens</name>
    <name type="synonym">Trichoderma virens</name>
    <dbReference type="NCBI Taxonomy" id="413071"/>
    <lineage>
        <taxon>Eukaryota</taxon>
        <taxon>Fungi</taxon>
        <taxon>Dikarya</taxon>
        <taxon>Ascomycota</taxon>
        <taxon>Pezizomycotina</taxon>
        <taxon>Sordariomycetes</taxon>
        <taxon>Hypocreomycetidae</taxon>
        <taxon>Hypocreales</taxon>
        <taxon>Hypocreaceae</taxon>
        <taxon>Trichoderma</taxon>
    </lineage>
</organism>
<dbReference type="OMA" id="VNSINCV"/>
<dbReference type="SUPFAM" id="SSF53686">
    <property type="entry name" value="Tryptophan synthase beta subunit-like PLP-dependent enzymes"/>
    <property type="match status" value="1"/>
</dbReference>
<dbReference type="eggNOG" id="KOG2616">
    <property type="taxonomic scope" value="Eukaryota"/>
</dbReference>
<dbReference type="OrthoDB" id="5203861at2759"/>
<keyword evidence="4" id="KW-0456">Lyase</keyword>
<dbReference type="GO" id="GO:0004795">
    <property type="term" value="F:threonine synthase activity"/>
    <property type="evidence" value="ECO:0007669"/>
    <property type="project" value="TreeGrafter"/>
</dbReference>
<dbReference type="HOGENOM" id="CLU_015170_1_0_1"/>
<dbReference type="Gene3D" id="3.40.50.1100">
    <property type="match status" value="2"/>
</dbReference>
<dbReference type="Pfam" id="PF14821">
    <property type="entry name" value="Thr_synth_N"/>
    <property type="match status" value="1"/>
</dbReference>
<dbReference type="EMBL" id="ABDF02000002">
    <property type="protein sequence ID" value="EHK26583.1"/>
    <property type="molecule type" value="Genomic_DNA"/>
</dbReference>
<dbReference type="STRING" id="413071.G9MGD4"/>
<dbReference type="VEuPathDB" id="FungiDB:TRIVIDRAFT_50035"/>
<dbReference type="FunCoup" id="G9MGD4">
    <property type="interactions" value="271"/>
</dbReference>
<keyword evidence="3 5" id="KW-0663">Pyridoxal phosphate</keyword>
<dbReference type="InterPro" id="IPR037158">
    <property type="entry name" value="Thr_synth_N_sf"/>
</dbReference>
<evidence type="ECO:0000313" key="8">
    <source>
        <dbReference type="Proteomes" id="UP000007115"/>
    </source>
</evidence>
<dbReference type="PANTHER" id="PTHR42690:SF1">
    <property type="entry name" value="THREONINE SYNTHASE-LIKE 2"/>
    <property type="match status" value="1"/>
</dbReference>
<evidence type="ECO:0000256" key="4">
    <source>
        <dbReference type="ARBA" id="ARBA00023239"/>
    </source>
</evidence>
<gene>
    <name evidence="7" type="ORF">TRIVIDRAFT_50035</name>
</gene>
<dbReference type="InterPro" id="IPR036052">
    <property type="entry name" value="TrpB-like_PALP_sf"/>
</dbReference>
<evidence type="ECO:0000313" key="7">
    <source>
        <dbReference type="EMBL" id="EHK26583.1"/>
    </source>
</evidence>
<evidence type="ECO:0000256" key="3">
    <source>
        <dbReference type="ARBA" id="ARBA00022898"/>
    </source>
</evidence>